<dbReference type="Pfam" id="PF02615">
    <property type="entry name" value="Ldh_2"/>
    <property type="match status" value="1"/>
</dbReference>
<comment type="caution">
    <text evidence="3">The sequence shown here is derived from an EMBL/GenBank/DDBJ whole genome shotgun (WGS) entry which is preliminary data.</text>
</comment>
<dbReference type="InterPro" id="IPR043144">
    <property type="entry name" value="Mal/L-sulf/L-lact_DH-like_ah"/>
</dbReference>
<dbReference type="PANTHER" id="PTHR11091">
    <property type="entry name" value="OXIDOREDUCTASE-RELATED"/>
    <property type="match status" value="1"/>
</dbReference>
<dbReference type="GO" id="GO:0016491">
    <property type="term" value="F:oxidoreductase activity"/>
    <property type="evidence" value="ECO:0007669"/>
    <property type="project" value="UniProtKB-KW"/>
</dbReference>
<protein>
    <recommendedName>
        <fullName evidence="5">Lactate dehydrogenase</fullName>
    </recommendedName>
</protein>
<dbReference type="PANTHER" id="PTHR11091:SF0">
    <property type="entry name" value="MALATE DEHYDROGENASE"/>
    <property type="match status" value="1"/>
</dbReference>
<organism evidence="3 4">
    <name type="scientific">Candidatus Woesebacteria bacterium RIFCSPHIGHO2_12_FULL_41_24</name>
    <dbReference type="NCBI Taxonomy" id="1802510"/>
    <lineage>
        <taxon>Bacteria</taxon>
        <taxon>Candidatus Woeseibacteriota</taxon>
    </lineage>
</organism>
<reference evidence="3 4" key="1">
    <citation type="journal article" date="2016" name="Nat. Commun.">
        <title>Thousands of microbial genomes shed light on interconnected biogeochemical processes in an aquifer system.</title>
        <authorList>
            <person name="Anantharaman K."/>
            <person name="Brown C.T."/>
            <person name="Hug L.A."/>
            <person name="Sharon I."/>
            <person name="Castelle C.J."/>
            <person name="Probst A.J."/>
            <person name="Thomas B.C."/>
            <person name="Singh A."/>
            <person name="Wilkins M.J."/>
            <person name="Karaoz U."/>
            <person name="Brodie E.L."/>
            <person name="Williams K.H."/>
            <person name="Hubbard S.S."/>
            <person name="Banfield J.F."/>
        </authorList>
    </citation>
    <scope>NUCLEOTIDE SEQUENCE [LARGE SCALE GENOMIC DNA]</scope>
</reference>
<dbReference type="InterPro" id="IPR003767">
    <property type="entry name" value="Malate/L-lactate_DH-like"/>
</dbReference>
<dbReference type="Gene3D" id="3.30.1370.60">
    <property type="entry name" value="Hypothetical oxidoreductase yiak, domain 2"/>
    <property type="match status" value="1"/>
</dbReference>
<dbReference type="EMBL" id="MGGW01000020">
    <property type="protein sequence ID" value="OGM53775.1"/>
    <property type="molecule type" value="Genomic_DNA"/>
</dbReference>
<evidence type="ECO:0000313" key="4">
    <source>
        <dbReference type="Proteomes" id="UP000178603"/>
    </source>
</evidence>
<dbReference type="InterPro" id="IPR036111">
    <property type="entry name" value="Mal/L-sulfo/L-lacto_DH-like_sf"/>
</dbReference>
<dbReference type="Proteomes" id="UP000178603">
    <property type="component" value="Unassembled WGS sequence"/>
</dbReference>
<dbReference type="AlphaFoldDB" id="A0A1F8ARG7"/>
<proteinExistence type="inferred from homology"/>
<accession>A0A1F8ARG7</accession>
<sequence length="328" mass="35521">MKIKIKELEKVVRKALFTKYDKRAVDLMTPIIMFGELSNTKSHGIIRICSSGENILSRKPKGYPSVVKRSRNSELIQGKGNPGMLIGAIACQAVIKLGKKYGIGIVGSKDSTSSSGCLTYYLEKIANEDLIAIVMARAPSDVAPHGGLDRLFGTNPISFGIPKKGSPLIFDMATAAISYGAVARAKNLGEKLPENVAIDRQGKMTTDPSEALEGAFLTFDNSYKGYGLAMMVEILAGVFPGAQYLDLKDGDGWGNLFIVIDPGLLTSTGKFKEKVEKLVGRVRNSKSVSGEKIRIPGENKIGIRNRTMKSGFVDVDEKTIQDIESIIK</sequence>
<evidence type="ECO:0008006" key="5">
    <source>
        <dbReference type="Google" id="ProtNLM"/>
    </source>
</evidence>
<gene>
    <name evidence="3" type="ORF">A3E44_05140</name>
</gene>
<evidence type="ECO:0000256" key="1">
    <source>
        <dbReference type="ARBA" id="ARBA00006056"/>
    </source>
</evidence>
<evidence type="ECO:0000256" key="2">
    <source>
        <dbReference type="ARBA" id="ARBA00023002"/>
    </source>
</evidence>
<keyword evidence="2" id="KW-0560">Oxidoreductase</keyword>
<comment type="similarity">
    <text evidence="1">Belongs to the LDH2/MDH2 oxidoreductase family.</text>
</comment>
<name>A0A1F8ARG7_9BACT</name>
<dbReference type="InterPro" id="IPR043143">
    <property type="entry name" value="Mal/L-sulf/L-lact_DH-like_NADP"/>
</dbReference>
<dbReference type="SUPFAM" id="SSF89733">
    <property type="entry name" value="L-sulfolactate dehydrogenase-like"/>
    <property type="match status" value="1"/>
</dbReference>
<evidence type="ECO:0000313" key="3">
    <source>
        <dbReference type="EMBL" id="OGM53775.1"/>
    </source>
</evidence>
<dbReference type="Gene3D" id="1.10.1530.10">
    <property type="match status" value="1"/>
</dbReference>